<evidence type="ECO:0000256" key="2">
    <source>
        <dbReference type="ARBA" id="ARBA00022741"/>
    </source>
</evidence>
<comment type="similarity">
    <text evidence="1">Belongs to the TRAFAC class TrmE-Era-EngA-EngB-Septin-like GTPase superfamily. AIG1/Toc34/Toc159-like paraseptin GTPase family. IAN subfamily.</text>
</comment>
<keyword evidence="3" id="KW-0342">GTP-binding</keyword>
<dbReference type="InterPro" id="IPR027417">
    <property type="entry name" value="P-loop_NTPase"/>
</dbReference>
<dbReference type="OMA" id="CEDKVES"/>
<keyword evidence="4" id="KW-0175">Coiled coil</keyword>
<evidence type="ECO:0000259" key="5">
    <source>
        <dbReference type="PROSITE" id="PS51720"/>
    </source>
</evidence>
<dbReference type="Proteomes" id="UP000005207">
    <property type="component" value="Linkage group LG3"/>
</dbReference>
<dbReference type="AlphaFoldDB" id="I3JW23"/>
<dbReference type="PANTHER" id="PTHR10903:SF180">
    <property type="entry name" value="GTPASE IMAP FAMILY MEMBER 7-LIKE"/>
    <property type="match status" value="1"/>
</dbReference>
<dbReference type="GO" id="GO:0005525">
    <property type="term" value="F:GTP binding"/>
    <property type="evidence" value="ECO:0007669"/>
    <property type="project" value="UniProtKB-KW"/>
</dbReference>
<dbReference type="InterPro" id="IPR045058">
    <property type="entry name" value="GIMA/IAN/Toc"/>
</dbReference>
<dbReference type="InterPro" id="IPR006703">
    <property type="entry name" value="G_AIG1"/>
</dbReference>
<dbReference type="HOGENOM" id="CLU_010468_3_3_1"/>
<evidence type="ECO:0000313" key="7">
    <source>
        <dbReference type="Proteomes" id="UP000005207"/>
    </source>
</evidence>
<dbReference type="Ensembl" id="ENSONIT00000013078.2">
    <property type="protein sequence ID" value="ENSONIP00000013068.2"/>
    <property type="gene ID" value="ENSONIG00000010399.2"/>
</dbReference>
<feature type="coiled-coil region" evidence="4">
    <location>
        <begin position="253"/>
        <end position="298"/>
    </location>
</feature>
<accession>I3JW23</accession>
<protein>
    <recommendedName>
        <fullName evidence="5">AIG1-type G domain-containing protein</fullName>
    </recommendedName>
</protein>
<keyword evidence="7" id="KW-1185">Reference proteome</keyword>
<evidence type="ECO:0000256" key="1">
    <source>
        <dbReference type="ARBA" id="ARBA00008535"/>
    </source>
</evidence>
<evidence type="ECO:0000256" key="4">
    <source>
        <dbReference type="SAM" id="Coils"/>
    </source>
</evidence>
<evidence type="ECO:0000256" key="3">
    <source>
        <dbReference type="ARBA" id="ARBA00023134"/>
    </source>
</evidence>
<keyword evidence="2" id="KW-0547">Nucleotide-binding</keyword>
<sequence>MVGWSSPVCSSSAVCCYLHLPIQEAEFQSSEYNQSTTTAVFVLDVKMSDLRLVLLGKTGEGKSSSGNSILGRDAFREISSHSSGKRHTEFLMGSSSRNSLPMVSVVDTPGLFDTFLPEDVVKREISKCINMSAPGPHAILLVIKVGCFTAEERDAVKKVEEIFGEGAWRYTIILFTHGDVVESDLDETLEEAGAELQEVLQKAGNRYHVFNNLKTNDRRQVLNLLEKVDKMVADNGGEFYSNYTYLEVEEMLKRRESELREFFKKKLMEAQEEKQQVEERMRSELEELRRYYHMLESRVGQVVDSSDSEQTKELEAPSTFRSHGFSLLQLKADVFPVNW</sequence>
<dbReference type="Gene3D" id="3.40.50.300">
    <property type="entry name" value="P-loop containing nucleotide triphosphate hydrolases"/>
    <property type="match status" value="1"/>
</dbReference>
<reference evidence="7" key="1">
    <citation type="submission" date="2012-01" db="EMBL/GenBank/DDBJ databases">
        <title>The Genome Sequence of Oreochromis niloticus (Nile Tilapia).</title>
        <authorList>
            <consortium name="Broad Institute Genome Assembly Team"/>
            <consortium name="Broad Institute Sequencing Platform"/>
            <person name="Di Palma F."/>
            <person name="Johnson J."/>
            <person name="Lander E.S."/>
            <person name="Lindblad-Toh K."/>
        </authorList>
    </citation>
    <scope>NUCLEOTIDE SEQUENCE [LARGE SCALE GENOMIC DNA]</scope>
</reference>
<dbReference type="FunFam" id="3.40.50.300:FF:000366">
    <property type="entry name" value="GTPase, IMAP family member 2"/>
    <property type="match status" value="1"/>
</dbReference>
<organism evidence="6 7">
    <name type="scientific">Oreochromis niloticus</name>
    <name type="common">Nile tilapia</name>
    <name type="synonym">Tilapia nilotica</name>
    <dbReference type="NCBI Taxonomy" id="8128"/>
    <lineage>
        <taxon>Eukaryota</taxon>
        <taxon>Metazoa</taxon>
        <taxon>Chordata</taxon>
        <taxon>Craniata</taxon>
        <taxon>Vertebrata</taxon>
        <taxon>Euteleostomi</taxon>
        <taxon>Actinopterygii</taxon>
        <taxon>Neopterygii</taxon>
        <taxon>Teleostei</taxon>
        <taxon>Neoteleostei</taxon>
        <taxon>Acanthomorphata</taxon>
        <taxon>Ovalentaria</taxon>
        <taxon>Cichlomorphae</taxon>
        <taxon>Cichliformes</taxon>
        <taxon>Cichlidae</taxon>
        <taxon>African cichlids</taxon>
        <taxon>Pseudocrenilabrinae</taxon>
        <taxon>Oreochromini</taxon>
        <taxon>Oreochromis</taxon>
    </lineage>
</organism>
<reference evidence="6" key="3">
    <citation type="submission" date="2025-09" db="UniProtKB">
        <authorList>
            <consortium name="Ensembl"/>
        </authorList>
    </citation>
    <scope>IDENTIFICATION</scope>
</reference>
<proteinExistence type="inferred from homology"/>
<dbReference type="InParanoid" id="I3JW23"/>
<dbReference type="Pfam" id="PF04548">
    <property type="entry name" value="AIG1"/>
    <property type="match status" value="1"/>
</dbReference>
<evidence type="ECO:0000313" key="6">
    <source>
        <dbReference type="Ensembl" id="ENSONIP00000013068.2"/>
    </source>
</evidence>
<dbReference type="PROSITE" id="PS51720">
    <property type="entry name" value="G_AIG1"/>
    <property type="match status" value="1"/>
</dbReference>
<name>I3JW23_ORENI</name>
<reference evidence="6" key="2">
    <citation type="submission" date="2025-08" db="UniProtKB">
        <authorList>
            <consortium name="Ensembl"/>
        </authorList>
    </citation>
    <scope>IDENTIFICATION</scope>
</reference>
<dbReference type="SUPFAM" id="SSF52540">
    <property type="entry name" value="P-loop containing nucleoside triphosphate hydrolases"/>
    <property type="match status" value="1"/>
</dbReference>
<dbReference type="GeneTree" id="ENSGT01140000282522"/>
<dbReference type="CDD" id="cd01852">
    <property type="entry name" value="AIG1"/>
    <property type="match status" value="1"/>
</dbReference>
<feature type="domain" description="AIG1-type G" evidence="5">
    <location>
        <begin position="47"/>
        <end position="249"/>
    </location>
</feature>
<dbReference type="PANTHER" id="PTHR10903">
    <property type="entry name" value="GTPASE, IMAP FAMILY MEMBER-RELATED"/>
    <property type="match status" value="1"/>
</dbReference>